<feature type="region of interest" description="Disordered" evidence="12">
    <location>
        <begin position="1282"/>
        <end position="1333"/>
    </location>
</feature>
<dbReference type="FunFam" id="1.10.10.60:FF:000064">
    <property type="entry name" value="Zinc finger homeobox protein 4"/>
    <property type="match status" value="1"/>
</dbReference>
<dbReference type="SMART" id="SM00389">
    <property type="entry name" value="HOX"/>
    <property type="match status" value="2"/>
</dbReference>
<keyword evidence="16" id="KW-1185">Reference proteome</keyword>
<dbReference type="InterPro" id="IPR009057">
    <property type="entry name" value="Homeodomain-like_sf"/>
</dbReference>
<keyword evidence="2" id="KW-0479">Metal-binding</keyword>
<dbReference type="GO" id="GO:0005634">
    <property type="term" value="C:nucleus"/>
    <property type="evidence" value="ECO:0007669"/>
    <property type="project" value="UniProtKB-SubCell"/>
</dbReference>
<reference evidence="15" key="1">
    <citation type="journal article" date="2023" name="Science">
        <title>Genome structures resolve the early diversification of teleost fishes.</title>
        <authorList>
            <person name="Parey E."/>
            <person name="Louis A."/>
            <person name="Montfort J."/>
            <person name="Bouchez O."/>
            <person name="Roques C."/>
            <person name="Iampietro C."/>
            <person name="Lluch J."/>
            <person name="Castinel A."/>
            <person name="Donnadieu C."/>
            <person name="Desvignes T."/>
            <person name="Floi Bucao C."/>
            <person name="Jouanno E."/>
            <person name="Wen M."/>
            <person name="Mejri S."/>
            <person name="Dirks R."/>
            <person name="Jansen H."/>
            <person name="Henkel C."/>
            <person name="Chen W.J."/>
            <person name="Zahm M."/>
            <person name="Cabau C."/>
            <person name="Klopp C."/>
            <person name="Thompson A.W."/>
            <person name="Robinson-Rechavi M."/>
            <person name="Braasch I."/>
            <person name="Lecointre G."/>
            <person name="Bobe J."/>
            <person name="Postlethwait J.H."/>
            <person name="Berthelot C."/>
            <person name="Roest Crollius H."/>
            <person name="Guiguen Y."/>
        </authorList>
    </citation>
    <scope>NUCLEOTIDE SEQUENCE</scope>
    <source>
        <strain evidence="15">NC1722</strain>
    </source>
</reference>
<dbReference type="PROSITE" id="PS50157">
    <property type="entry name" value="ZINC_FINGER_C2H2_2"/>
    <property type="match status" value="2"/>
</dbReference>
<evidence type="ECO:0000256" key="2">
    <source>
        <dbReference type="ARBA" id="ARBA00022723"/>
    </source>
</evidence>
<dbReference type="PROSITE" id="PS00027">
    <property type="entry name" value="HOMEOBOX_1"/>
    <property type="match status" value="1"/>
</dbReference>
<feature type="compositionally biased region" description="Basic and acidic residues" evidence="12">
    <location>
        <begin position="1300"/>
        <end position="1310"/>
    </location>
</feature>
<feature type="domain" description="C2H2-type" evidence="14">
    <location>
        <begin position="395"/>
        <end position="426"/>
    </location>
</feature>
<feature type="region of interest" description="Disordered" evidence="12">
    <location>
        <begin position="342"/>
        <end position="379"/>
    </location>
</feature>
<feature type="domain" description="C2H2-type" evidence="14">
    <location>
        <begin position="447"/>
        <end position="476"/>
    </location>
</feature>
<keyword evidence="8 10" id="KW-0539">Nucleus</keyword>
<dbReference type="GO" id="GO:0000978">
    <property type="term" value="F:RNA polymerase II cis-regulatory region sequence-specific DNA binding"/>
    <property type="evidence" value="ECO:0007669"/>
    <property type="project" value="TreeGrafter"/>
</dbReference>
<dbReference type="InterPro" id="IPR017970">
    <property type="entry name" value="Homeobox_CS"/>
</dbReference>
<dbReference type="InterPro" id="IPR001356">
    <property type="entry name" value="HD"/>
</dbReference>
<dbReference type="CDD" id="cd00086">
    <property type="entry name" value="homeodomain"/>
    <property type="match status" value="2"/>
</dbReference>
<dbReference type="InterPro" id="IPR013087">
    <property type="entry name" value="Znf_C2H2_type"/>
</dbReference>
<proteinExistence type="predicted"/>
<dbReference type="SUPFAM" id="SSF46689">
    <property type="entry name" value="Homeodomain-like"/>
    <property type="match status" value="2"/>
</dbReference>
<evidence type="ECO:0000256" key="4">
    <source>
        <dbReference type="ARBA" id="ARBA00022771"/>
    </source>
</evidence>
<evidence type="ECO:0000313" key="16">
    <source>
        <dbReference type="Proteomes" id="UP001221898"/>
    </source>
</evidence>
<feature type="compositionally biased region" description="Polar residues" evidence="12">
    <location>
        <begin position="180"/>
        <end position="197"/>
    </location>
</feature>
<feature type="domain" description="Homeobox" evidence="13">
    <location>
        <begin position="902"/>
        <end position="962"/>
    </location>
</feature>
<evidence type="ECO:0000313" key="15">
    <source>
        <dbReference type="EMBL" id="KAJ8406901.1"/>
    </source>
</evidence>
<protein>
    <recommendedName>
        <fullName evidence="17">Zinc finger homeobox protein 4</fullName>
    </recommendedName>
</protein>
<dbReference type="FunFam" id="3.30.160.60:FF:000317">
    <property type="entry name" value="zinc finger homeobox protein 3"/>
    <property type="match status" value="1"/>
</dbReference>
<evidence type="ECO:0000256" key="8">
    <source>
        <dbReference type="ARBA" id="ARBA00023242"/>
    </source>
</evidence>
<feature type="compositionally biased region" description="Basic and acidic residues" evidence="12">
    <location>
        <begin position="20"/>
        <end position="30"/>
    </location>
</feature>
<feature type="compositionally biased region" description="Basic and acidic residues" evidence="12">
    <location>
        <begin position="1147"/>
        <end position="1179"/>
    </location>
</feature>
<feature type="DNA-binding region" description="Homeobox" evidence="10">
    <location>
        <begin position="904"/>
        <end position="963"/>
    </location>
</feature>
<dbReference type="Pfam" id="PF00046">
    <property type="entry name" value="Homeodomain"/>
    <property type="match status" value="2"/>
</dbReference>
<feature type="region of interest" description="Disordered" evidence="12">
    <location>
        <begin position="180"/>
        <end position="231"/>
    </location>
</feature>
<dbReference type="InterPro" id="IPR051968">
    <property type="entry name" value="ZnFinger_Homeobox_TR"/>
</dbReference>
<feature type="compositionally biased region" description="Polar residues" evidence="12">
    <location>
        <begin position="1110"/>
        <end position="1119"/>
    </location>
</feature>
<evidence type="ECO:0000256" key="5">
    <source>
        <dbReference type="ARBA" id="ARBA00022833"/>
    </source>
</evidence>
<comment type="caution">
    <text evidence="15">The sequence shown here is derived from an EMBL/GenBank/DDBJ whole genome shotgun (WGS) entry which is preliminary data.</text>
</comment>
<evidence type="ECO:0000256" key="11">
    <source>
        <dbReference type="RuleBase" id="RU000682"/>
    </source>
</evidence>
<evidence type="ECO:0000256" key="3">
    <source>
        <dbReference type="ARBA" id="ARBA00022737"/>
    </source>
</evidence>
<dbReference type="SUPFAM" id="SSF57667">
    <property type="entry name" value="beta-beta-alpha zinc fingers"/>
    <property type="match status" value="2"/>
</dbReference>
<feature type="DNA-binding region" description="Homeobox" evidence="10">
    <location>
        <begin position="807"/>
        <end position="866"/>
    </location>
</feature>
<keyword evidence="5" id="KW-0862">Zinc</keyword>
<feature type="compositionally biased region" description="Basic and acidic residues" evidence="12">
    <location>
        <begin position="1"/>
        <end position="12"/>
    </location>
</feature>
<keyword evidence="6 10" id="KW-0238">DNA-binding</keyword>
<evidence type="ECO:0000256" key="12">
    <source>
        <dbReference type="SAM" id="MobiDB-lite"/>
    </source>
</evidence>
<keyword evidence="4 9" id="KW-0863">Zinc-finger</keyword>
<dbReference type="InterPro" id="IPR036236">
    <property type="entry name" value="Znf_C2H2_sf"/>
</dbReference>
<dbReference type="GO" id="GO:0008270">
    <property type="term" value="F:zinc ion binding"/>
    <property type="evidence" value="ECO:0007669"/>
    <property type="project" value="UniProtKB-KW"/>
</dbReference>
<feature type="compositionally biased region" description="Low complexity" evidence="12">
    <location>
        <begin position="76"/>
        <end position="87"/>
    </location>
</feature>
<evidence type="ECO:0000256" key="9">
    <source>
        <dbReference type="PROSITE-ProRule" id="PRU00042"/>
    </source>
</evidence>
<dbReference type="Pfam" id="PF00096">
    <property type="entry name" value="zf-C2H2"/>
    <property type="match status" value="1"/>
</dbReference>
<evidence type="ECO:0000259" key="14">
    <source>
        <dbReference type="PROSITE" id="PS50157"/>
    </source>
</evidence>
<dbReference type="Proteomes" id="UP001221898">
    <property type="component" value="Unassembled WGS sequence"/>
</dbReference>
<feature type="domain" description="Homeobox" evidence="13">
    <location>
        <begin position="805"/>
        <end position="865"/>
    </location>
</feature>
<feature type="compositionally biased region" description="Polar residues" evidence="12">
    <location>
        <begin position="1315"/>
        <end position="1333"/>
    </location>
</feature>
<keyword evidence="3" id="KW-0677">Repeat</keyword>
<dbReference type="SMART" id="SM00355">
    <property type="entry name" value="ZnF_C2H2"/>
    <property type="match status" value="8"/>
</dbReference>
<dbReference type="EMBL" id="JAINUG010000041">
    <property type="protein sequence ID" value="KAJ8406901.1"/>
    <property type="molecule type" value="Genomic_DNA"/>
</dbReference>
<organism evidence="15 16">
    <name type="scientific">Aldrovandia affinis</name>
    <dbReference type="NCBI Taxonomy" id="143900"/>
    <lineage>
        <taxon>Eukaryota</taxon>
        <taxon>Metazoa</taxon>
        <taxon>Chordata</taxon>
        <taxon>Craniata</taxon>
        <taxon>Vertebrata</taxon>
        <taxon>Euteleostomi</taxon>
        <taxon>Actinopterygii</taxon>
        <taxon>Neopterygii</taxon>
        <taxon>Teleostei</taxon>
        <taxon>Notacanthiformes</taxon>
        <taxon>Halosauridae</taxon>
        <taxon>Aldrovandia</taxon>
    </lineage>
</organism>
<dbReference type="PROSITE" id="PS50071">
    <property type="entry name" value="HOMEOBOX_2"/>
    <property type="match status" value="2"/>
</dbReference>
<dbReference type="FunFam" id="3.30.160.60:FF:000446">
    <property type="entry name" value="Zinc finger protein"/>
    <property type="match status" value="1"/>
</dbReference>
<evidence type="ECO:0000256" key="10">
    <source>
        <dbReference type="PROSITE-ProRule" id="PRU00108"/>
    </source>
</evidence>
<comment type="subcellular location">
    <subcellularLocation>
        <location evidence="1 10 11">Nucleus</location>
    </subcellularLocation>
</comment>
<evidence type="ECO:0000256" key="6">
    <source>
        <dbReference type="ARBA" id="ARBA00023125"/>
    </source>
</evidence>
<feature type="compositionally biased region" description="Basic and acidic residues" evidence="12">
    <location>
        <begin position="683"/>
        <end position="701"/>
    </location>
</feature>
<dbReference type="Gene3D" id="3.30.160.60">
    <property type="entry name" value="Classic Zinc Finger"/>
    <property type="match status" value="2"/>
</dbReference>
<gene>
    <name evidence="15" type="ORF">AAFF_G00291770</name>
</gene>
<name>A0AAD7WRM7_9TELE</name>
<feature type="compositionally biased region" description="Basic and acidic residues" evidence="12">
    <location>
        <begin position="342"/>
        <end position="356"/>
    </location>
</feature>
<evidence type="ECO:0000259" key="13">
    <source>
        <dbReference type="PROSITE" id="PS50071"/>
    </source>
</evidence>
<dbReference type="PROSITE" id="PS00028">
    <property type="entry name" value="ZINC_FINGER_C2H2_1"/>
    <property type="match status" value="5"/>
</dbReference>
<feature type="region of interest" description="Disordered" evidence="12">
    <location>
        <begin position="1"/>
        <end position="87"/>
    </location>
</feature>
<accession>A0AAD7WRM7</accession>
<dbReference type="PANTHER" id="PTHR45891:SF2">
    <property type="entry name" value="ZINC FINGER HOMEOBOX PROTEIN 4"/>
    <property type="match status" value="1"/>
</dbReference>
<sequence>MLESPHEPDRNSKGTAKTTTNDHEQIEKDVRGHKKTKTELGINTLPKDSPETVAIGKRSLVPENENDTAPKRPQSAEETANNEQNNQCSYCSYNTTDPNRMAMHVLSQHSLRSTLCCPLCDDILSSKIHLQLHLTHLHSVAADCVEKLLADVSETDVQMPQNMVLPETVKDRLLHRMDTTTVTQNESGKPQGASSSALKRKAQNKGLEGLQNVLEVKPPKGPSDTPSWKRSCEDQKNLAWPWKDQSGLQKQQQHLVSDRHGYKHRSDYCGLEAEELQAHSQHRAITVCALCLRGFHTVLALKKHLESVHPELSEADVQCLCRTPPVIGDFYPESEDRAFELKQHKDLDKERKESPTRSDSGSPLAEMSTEPKRTGPLRKGPNFFVEKFLDPSRPYKCTVCKESFTQKNILLVHYNSVSHLHKLNKVLHETSSPGLQESGNSFDNKPHKCNICNVAYNQSSTLEIHMRSVLHQTKARTAKVETGSSISNGNYGTALAQSPATVIRETMDSASLPVTAHIDNHTKAKETNRKQTAENISTLLSQQQALSPAQLQLQLQHDLTQQAAFFQPQFLNPAFWPPLSMSPNVLLQFQQPQFLFPFYLPGAEVKLSPELAQSAFFGLPGMTGSLLEDLTLQQSQFQQLQQQAAINLACDSEVQMQKEQEQTNKPEVEQNDTAISDIQMSKDVADQSEKPESKAQQEKLNDFSGTTDNGDVKKHTFSEPPFLPPRVILGARGNAARALLENFGFELVIQYIENRQRNQRKNECAEVAIANKLECGTCGKLFSNILILKNHQEHGELDPDSLQQLESKRPRTRITNEQLKILRSHFNINSSPDEEKVQEMAEKSGLRQKVIKHWFRNTLFKERQRSKDSPYNFNIPPITTSKDLTLEAENPLETGRLSIDRPGHRRSRTQMSNQQVMVLKACFSDCRTPTMHECESLGDKIGLAKRVVQVWFQNARAKEKKFKINVGKPFVVSQSSPDGPLPECILCGTRFTTTFPIREHVFSKLHVDKLQETLRNQVDREKDHLTPTTVRQLMAQQEFERFKKRAMDSLGTTAQQQTVTDGNALLSLSWPTGYSGITGLPSGINGPYKLPSFPSNTPGSPGDGFPSPVTPSTAVSLSCTPTKTLLQTTPPPVPSTPLASHQIEQQNLDKPKKSEQPKRQRKDREANSPHFDLKKREEGVGGNRTVRKKAPSRLLSTVAGDPGTFLAGQFLPYFVPGLVPCLPPQLPGFAQGGSFPPLCGMENLFPYGPGLPQAIAGLSSAALMQQCQQYQLSLPETLQQQKPLEGQRQKPAPAKPSKIQSDRLQPKEEDVGYSAESTDQEPQTGAGSTDSPEALITSSVRGEFACEKCRAVFPDKESAVRHQETSCCFGQSFSALQEAELHKVTSSKYNCSALNLAISKNKALSQHGQSSQQKDKAGTSESQLSLPADICSDKLGGELSHKLDNIENSMDIKTKATSGLGANFRSIRMDMFTV</sequence>
<dbReference type="GO" id="GO:0000981">
    <property type="term" value="F:DNA-binding transcription factor activity, RNA polymerase II-specific"/>
    <property type="evidence" value="ECO:0007669"/>
    <property type="project" value="InterPro"/>
</dbReference>
<feature type="region of interest" description="Disordered" evidence="12">
    <location>
        <begin position="681"/>
        <end position="720"/>
    </location>
</feature>
<evidence type="ECO:0008006" key="17">
    <source>
        <dbReference type="Google" id="ProtNLM"/>
    </source>
</evidence>
<dbReference type="PANTHER" id="PTHR45891">
    <property type="entry name" value="ZINC FINGER HOMEOBOX PROTEIN"/>
    <property type="match status" value="1"/>
</dbReference>
<feature type="region of interest" description="Disordered" evidence="12">
    <location>
        <begin position="1091"/>
        <end position="1188"/>
    </location>
</feature>
<evidence type="ECO:0000256" key="7">
    <source>
        <dbReference type="ARBA" id="ARBA00023155"/>
    </source>
</evidence>
<dbReference type="Gene3D" id="1.10.10.60">
    <property type="entry name" value="Homeodomain-like"/>
    <property type="match status" value="2"/>
</dbReference>
<keyword evidence="7 10" id="KW-0371">Homeobox</keyword>
<evidence type="ECO:0000256" key="1">
    <source>
        <dbReference type="ARBA" id="ARBA00004123"/>
    </source>
</evidence>